<sequence>MDVIGDGPEHSPTKVTDYLARIGATADDDLATLTARHYHAVPFENLSIHLGESIDTRPGPLFDKIVRRGRGGFCYELNGLFGWLLAELGYDVGFLGARVHGPETDTAPLAHQALRVTGDDGVARLVDVGFGGFAVPALELGRESVQVVPQPDGDVEVRDPRGNQGYRLDTREYARSDFEPTCFWTATHSDSPFTHGPTCSLPLSPAGRITLSGTLRIRTAADGTRTEDDLSAGEALAAYRDMFGITLDRLPVPLHPSPPDD</sequence>
<dbReference type="PRINTS" id="PR01543">
    <property type="entry name" value="ANATRNSFRASE"/>
</dbReference>
<evidence type="ECO:0000256" key="2">
    <source>
        <dbReference type="RuleBase" id="RU003452"/>
    </source>
</evidence>
<dbReference type="RefSeq" id="WP_230731852.1">
    <property type="nucleotide sequence ID" value="NZ_JAJNDB010000001.1"/>
</dbReference>
<dbReference type="Pfam" id="PF00797">
    <property type="entry name" value="Acetyltransf_2"/>
    <property type="match status" value="1"/>
</dbReference>
<comment type="caution">
    <text evidence="3">The sequence shown here is derived from an EMBL/GenBank/DDBJ whole genome shotgun (WGS) entry which is preliminary data.</text>
</comment>
<dbReference type="Gene3D" id="3.30.2140.10">
    <property type="entry name" value="Arylamine N-acetyltransferase"/>
    <property type="match status" value="1"/>
</dbReference>
<protein>
    <submittedName>
        <fullName evidence="3">Arylamine N-acetyltransferase</fullName>
    </submittedName>
</protein>
<keyword evidence="4" id="KW-1185">Reference proteome</keyword>
<reference evidence="3 4" key="1">
    <citation type="submission" date="2021-11" db="EMBL/GenBank/DDBJ databases">
        <title>Draft genome sequence of Actinomycetospora sp. SF1 isolated from the rhizosphere soil.</title>
        <authorList>
            <person name="Duangmal K."/>
            <person name="Chantavorakit T."/>
        </authorList>
    </citation>
    <scope>NUCLEOTIDE SEQUENCE [LARGE SCALE GENOMIC DNA]</scope>
    <source>
        <strain evidence="3 4">TBRC 5722</strain>
    </source>
</reference>
<dbReference type="PANTHER" id="PTHR11786">
    <property type="entry name" value="N-HYDROXYARYLAMINE O-ACETYLTRANSFERASE"/>
    <property type="match status" value="1"/>
</dbReference>
<evidence type="ECO:0000256" key="1">
    <source>
        <dbReference type="ARBA" id="ARBA00006547"/>
    </source>
</evidence>
<dbReference type="InterPro" id="IPR038765">
    <property type="entry name" value="Papain-like_cys_pep_sf"/>
</dbReference>
<dbReference type="Gene3D" id="2.40.128.150">
    <property type="entry name" value="Cysteine proteinases"/>
    <property type="match status" value="1"/>
</dbReference>
<evidence type="ECO:0000313" key="3">
    <source>
        <dbReference type="EMBL" id="MCD2193578.1"/>
    </source>
</evidence>
<proteinExistence type="inferred from homology"/>
<accession>A0ABS8P5P8</accession>
<dbReference type="PANTHER" id="PTHR11786:SF0">
    <property type="entry name" value="ARYLAMINE N-ACETYLTRANSFERASE 4-RELATED"/>
    <property type="match status" value="1"/>
</dbReference>
<organism evidence="3 4">
    <name type="scientific">Actinomycetospora endophytica</name>
    <dbReference type="NCBI Taxonomy" id="2291215"/>
    <lineage>
        <taxon>Bacteria</taxon>
        <taxon>Bacillati</taxon>
        <taxon>Actinomycetota</taxon>
        <taxon>Actinomycetes</taxon>
        <taxon>Pseudonocardiales</taxon>
        <taxon>Pseudonocardiaceae</taxon>
        <taxon>Actinomycetospora</taxon>
    </lineage>
</organism>
<evidence type="ECO:0000313" key="4">
    <source>
        <dbReference type="Proteomes" id="UP001199469"/>
    </source>
</evidence>
<comment type="similarity">
    <text evidence="1 2">Belongs to the arylamine N-acetyltransferase family.</text>
</comment>
<dbReference type="SUPFAM" id="SSF54001">
    <property type="entry name" value="Cysteine proteinases"/>
    <property type="match status" value="1"/>
</dbReference>
<gene>
    <name evidence="3" type="ORF">LQ327_09305</name>
</gene>
<dbReference type="EMBL" id="JAJNDB010000001">
    <property type="protein sequence ID" value="MCD2193578.1"/>
    <property type="molecule type" value="Genomic_DNA"/>
</dbReference>
<dbReference type="Proteomes" id="UP001199469">
    <property type="component" value="Unassembled WGS sequence"/>
</dbReference>
<dbReference type="InterPro" id="IPR001447">
    <property type="entry name" value="Arylamine_N-AcTrfase"/>
</dbReference>
<name>A0ABS8P5P8_9PSEU</name>